<gene>
    <name evidence="4" type="ORF">ETSY1_09660</name>
</gene>
<dbReference type="PANTHER" id="PTHR16943">
    <property type="entry name" value="2-METHYLCITRATE DEHYDRATASE-RELATED"/>
    <property type="match status" value="1"/>
</dbReference>
<evidence type="ECO:0000259" key="3">
    <source>
        <dbReference type="Pfam" id="PF19305"/>
    </source>
</evidence>
<dbReference type="AlphaFoldDB" id="W4LSL6"/>
<dbReference type="PANTHER" id="PTHR16943:SF8">
    <property type="entry name" value="2-METHYLCITRATE DEHYDRATASE"/>
    <property type="match status" value="1"/>
</dbReference>
<accession>W4LSL6</accession>
<dbReference type="HOGENOM" id="CLU_026574_3_2_7"/>
<dbReference type="Gene3D" id="3.30.1330.120">
    <property type="entry name" value="2-methylcitrate dehydratase PrpD"/>
    <property type="match status" value="1"/>
</dbReference>
<sequence length="451" mass="48481">MSTDMEALGRFVAQTRWEDIPDAVQAHAKLVFLDTLGVMLAGSMQPEVQGIRETLCASGSTGATVYAPGWPSLDPRQAALLNGIAGRSIELCEGHRYVSCQGAIQILPTVLALGEQFERPGHELLSALILGYDVAVRIGASATARALAHQNGQSAMLGAAAAGARLRGCNAEQTSLALRLGATLLLTPSYTNAVAGATMLNVAGGMSGFVGALAPELALAGFVAQDQAVEEAFSQLVGDGYNAQGMTDELGQRWEIHRNYFRVRACCNPIYASLDALEEALAALQPEADDIDRIDVETYRFAANMKNQEPPNTFAARYSLPHAAAATVLRGEVGHGSFTDAVLHDPQVVALRRRVHVREDAQLSAHVPQIKPARVTLRLKDGRECTRLCESARGDFQRPYSEADIRGKFDELARLVLTSEGAQAVEAAVNRAEHWPDVRGLIDILRQHSRI</sequence>
<dbReference type="Gene3D" id="1.10.4100.10">
    <property type="entry name" value="2-methylcitrate dehydratase PrpD"/>
    <property type="match status" value="1"/>
</dbReference>
<dbReference type="Proteomes" id="UP000019141">
    <property type="component" value="Unassembled WGS sequence"/>
</dbReference>
<feature type="domain" description="MmgE/PrpD N-terminal" evidence="2">
    <location>
        <begin position="7"/>
        <end position="231"/>
    </location>
</feature>
<dbReference type="Pfam" id="PF03972">
    <property type="entry name" value="MmgE_PrpD_N"/>
    <property type="match status" value="1"/>
</dbReference>
<dbReference type="InterPro" id="IPR045337">
    <property type="entry name" value="MmgE_PrpD_C"/>
</dbReference>
<dbReference type="SUPFAM" id="SSF103378">
    <property type="entry name" value="2-methylcitrate dehydratase PrpD"/>
    <property type="match status" value="1"/>
</dbReference>
<dbReference type="InterPro" id="IPR005656">
    <property type="entry name" value="MmgE_PrpD"/>
</dbReference>
<keyword evidence="5" id="KW-1185">Reference proteome</keyword>
<dbReference type="InterPro" id="IPR042188">
    <property type="entry name" value="MmgE/PrpD_sf_2"/>
</dbReference>
<comment type="caution">
    <text evidence="4">The sequence shown here is derived from an EMBL/GenBank/DDBJ whole genome shotgun (WGS) entry which is preliminary data.</text>
</comment>
<dbReference type="PATRIC" id="fig|1429438.4.peg.1982"/>
<evidence type="ECO:0008006" key="6">
    <source>
        <dbReference type="Google" id="ProtNLM"/>
    </source>
</evidence>
<proteinExistence type="inferred from homology"/>
<evidence type="ECO:0000313" key="5">
    <source>
        <dbReference type="Proteomes" id="UP000019141"/>
    </source>
</evidence>
<dbReference type="InterPro" id="IPR036148">
    <property type="entry name" value="MmgE/PrpD_sf"/>
</dbReference>
<dbReference type="InterPro" id="IPR045336">
    <property type="entry name" value="MmgE_PrpD_N"/>
</dbReference>
<dbReference type="Pfam" id="PF19305">
    <property type="entry name" value="MmgE_PrpD_C"/>
    <property type="match status" value="1"/>
</dbReference>
<organism evidence="4 5">
    <name type="scientific">Entotheonella factor</name>
    <dbReference type="NCBI Taxonomy" id="1429438"/>
    <lineage>
        <taxon>Bacteria</taxon>
        <taxon>Pseudomonadati</taxon>
        <taxon>Nitrospinota/Tectimicrobiota group</taxon>
        <taxon>Candidatus Tectimicrobiota</taxon>
        <taxon>Candidatus Entotheonellia</taxon>
        <taxon>Candidatus Entotheonellales</taxon>
        <taxon>Candidatus Entotheonellaceae</taxon>
        <taxon>Candidatus Entotheonella</taxon>
    </lineage>
</organism>
<evidence type="ECO:0000313" key="4">
    <source>
        <dbReference type="EMBL" id="ETX00845.1"/>
    </source>
</evidence>
<name>W4LSL6_ENTF1</name>
<dbReference type="InterPro" id="IPR042183">
    <property type="entry name" value="MmgE/PrpD_sf_1"/>
</dbReference>
<dbReference type="GO" id="GO:0016829">
    <property type="term" value="F:lyase activity"/>
    <property type="evidence" value="ECO:0007669"/>
    <property type="project" value="InterPro"/>
</dbReference>
<comment type="similarity">
    <text evidence="1">Belongs to the PrpD family.</text>
</comment>
<reference evidence="4 5" key="1">
    <citation type="journal article" date="2014" name="Nature">
        <title>An environmental bacterial taxon with a large and distinct metabolic repertoire.</title>
        <authorList>
            <person name="Wilson M.C."/>
            <person name="Mori T."/>
            <person name="Ruckert C."/>
            <person name="Uria A.R."/>
            <person name="Helf M.J."/>
            <person name="Takada K."/>
            <person name="Gernert C."/>
            <person name="Steffens U.A."/>
            <person name="Heycke N."/>
            <person name="Schmitt S."/>
            <person name="Rinke C."/>
            <person name="Helfrich E.J."/>
            <person name="Brachmann A.O."/>
            <person name="Gurgui C."/>
            <person name="Wakimoto T."/>
            <person name="Kracht M."/>
            <person name="Crusemann M."/>
            <person name="Hentschel U."/>
            <person name="Abe I."/>
            <person name="Matsunaga S."/>
            <person name="Kalinowski J."/>
            <person name="Takeyama H."/>
            <person name="Piel J."/>
        </authorList>
    </citation>
    <scope>NUCLEOTIDE SEQUENCE [LARGE SCALE GENOMIC DNA]</scope>
    <source>
        <strain evidence="5">TSY1</strain>
    </source>
</reference>
<feature type="domain" description="MmgE/PrpD C-terminal" evidence="3">
    <location>
        <begin position="265"/>
        <end position="430"/>
    </location>
</feature>
<evidence type="ECO:0000256" key="1">
    <source>
        <dbReference type="ARBA" id="ARBA00006174"/>
    </source>
</evidence>
<protein>
    <recommendedName>
        <fullName evidence="6">2-methylcitrate dehydratase</fullName>
    </recommendedName>
</protein>
<evidence type="ECO:0000259" key="2">
    <source>
        <dbReference type="Pfam" id="PF03972"/>
    </source>
</evidence>
<dbReference type="EMBL" id="AZHW01000298">
    <property type="protein sequence ID" value="ETX00845.1"/>
    <property type="molecule type" value="Genomic_DNA"/>
</dbReference>